<proteinExistence type="predicted"/>
<sequence length="203" mass="23795">MNNKKYVGGKQASTILGVHQRTLYTWEEKGLIETIRTPGGKRLYNVQKFLEQKECEKNVCKNLENLNKEKKLKICYVRVSTANQKDDLIRQKKMMMEKYPNYKIIEDIGSGLNLNKRGIRKIIELAIEGNLKELIVAYRDRLTRFGFELIEDLIEKYSNGKIVVLNEKDKIEPEEEIVKDMMAIMNVYVAKMNGLRKYNKNKL</sequence>
<dbReference type="InterPro" id="IPR009061">
    <property type="entry name" value="DNA-bd_dom_put_sf"/>
</dbReference>
<dbReference type="SUPFAM" id="SSF46955">
    <property type="entry name" value="Putative DNA-binding domain"/>
    <property type="match status" value="1"/>
</dbReference>
<dbReference type="GO" id="GO:0003677">
    <property type="term" value="F:DNA binding"/>
    <property type="evidence" value="ECO:0007669"/>
    <property type="project" value="UniProtKB-KW"/>
</dbReference>
<keyword evidence="3" id="KW-0233">DNA recombination</keyword>
<dbReference type="PANTHER" id="PTHR36172">
    <property type="match status" value="1"/>
</dbReference>
<feature type="domain" description="Resolvase/invertase-type recombinase catalytic" evidence="6">
    <location>
        <begin position="72"/>
        <end position="203"/>
    </location>
</feature>
<protein>
    <submittedName>
        <fullName evidence="7">Uncharacterized protein</fullName>
    </submittedName>
</protein>
<dbReference type="Gene3D" id="1.10.1660.10">
    <property type="match status" value="1"/>
</dbReference>
<keyword evidence="1" id="KW-0229">DNA integration</keyword>
<evidence type="ECO:0000256" key="1">
    <source>
        <dbReference type="ARBA" id="ARBA00022908"/>
    </source>
</evidence>
<keyword evidence="2" id="KW-0238">DNA-binding</keyword>
<dbReference type="InterPro" id="IPR051491">
    <property type="entry name" value="Recombinase/Transposase-rel"/>
</dbReference>
<dbReference type="Pfam" id="PF00376">
    <property type="entry name" value="MerR"/>
    <property type="match status" value="1"/>
</dbReference>
<feature type="coiled-coil region" evidence="4">
    <location>
        <begin position="46"/>
        <end position="73"/>
    </location>
</feature>
<dbReference type="SMART" id="SM00857">
    <property type="entry name" value="Resolvase"/>
    <property type="match status" value="1"/>
</dbReference>
<dbReference type="Pfam" id="PF00239">
    <property type="entry name" value="Resolvase"/>
    <property type="match status" value="1"/>
</dbReference>
<dbReference type="PANTHER" id="PTHR36172:SF1">
    <property type="entry name" value="RESOLVASE-RELATED"/>
    <property type="match status" value="1"/>
</dbReference>
<dbReference type="Gene3D" id="1.10.287.2170">
    <property type="match status" value="1"/>
</dbReference>
<evidence type="ECO:0000256" key="3">
    <source>
        <dbReference type="ARBA" id="ARBA00023172"/>
    </source>
</evidence>
<dbReference type="InterPro" id="IPR000551">
    <property type="entry name" value="MerR-type_HTH_dom"/>
</dbReference>
<dbReference type="NCBIfam" id="NF033518">
    <property type="entry name" value="transpos_IS607"/>
    <property type="match status" value="1"/>
</dbReference>
<dbReference type="SUPFAM" id="SSF53041">
    <property type="entry name" value="Resolvase-like"/>
    <property type="match status" value="1"/>
</dbReference>
<dbReference type="GO" id="GO:0015074">
    <property type="term" value="P:DNA integration"/>
    <property type="evidence" value="ECO:0007669"/>
    <property type="project" value="UniProtKB-KW"/>
</dbReference>
<dbReference type="Gene3D" id="3.40.50.1390">
    <property type="entry name" value="Resolvase, N-terminal catalytic domain"/>
    <property type="match status" value="1"/>
</dbReference>
<accession>A0A6C0ECD0</accession>
<dbReference type="InterPro" id="IPR048046">
    <property type="entry name" value="Transpos_IS607"/>
</dbReference>
<feature type="domain" description="HTH merR-type" evidence="5">
    <location>
        <begin position="10"/>
        <end position="45"/>
    </location>
</feature>
<dbReference type="AlphaFoldDB" id="A0A6C0ECD0"/>
<evidence type="ECO:0000313" key="7">
    <source>
        <dbReference type="EMBL" id="QHT26291.1"/>
    </source>
</evidence>
<dbReference type="PROSITE" id="PS51736">
    <property type="entry name" value="RECOMBINASES_3"/>
    <property type="match status" value="1"/>
</dbReference>
<reference evidence="7" key="1">
    <citation type="journal article" date="2020" name="Nature">
        <title>Giant virus diversity and host interactions through global metagenomics.</title>
        <authorList>
            <person name="Schulz F."/>
            <person name="Roux S."/>
            <person name="Paez-Espino D."/>
            <person name="Jungbluth S."/>
            <person name="Walsh D.A."/>
            <person name="Denef V.J."/>
            <person name="McMahon K.D."/>
            <person name="Konstantinidis K.T."/>
            <person name="Eloe-Fadrosh E.A."/>
            <person name="Kyrpides N.C."/>
            <person name="Woyke T."/>
        </authorList>
    </citation>
    <scope>NUCLEOTIDE SEQUENCE</scope>
    <source>
        <strain evidence="7">GVMAG-M-3300023179-27</strain>
    </source>
</reference>
<evidence type="ECO:0000259" key="5">
    <source>
        <dbReference type="PROSITE" id="PS50937"/>
    </source>
</evidence>
<dbReference type="InterPro" id="IPR036162">
    <property type="entry name" value="Resolvase-like_N_sf"/>
</dbReference>
<evidence type="ECO:0000256" key="2">
    <source>
        <dbReference type="ARBA" id="ARBA00023125"/>
    </source>
</evidence>
<dbReference type="PROSITE" id="PS00397">
    <property type="entry name" value="RECOMBINASES_1"/>
    <property type="match status" value="1"/>
</dbReference>
<dbReference type="GO" id="GO:0000150">
    <property type="term" value="F:DNA strand exchange activity"/>
    <property type="evidence" value="ECO:0007669"/>
    <property type="project" value="InterPro"/>
</dbReference>
<organism evidence="7">
    <name type="scientific">viral metagenome</name>
    <dbReference type="NCBI Taxonomy" id="1070528"/>
    <lineage>
        <taxon>unclassified sequences</taxon>
        <taxon>metagenomes</taxon>
        <taxon>organismal metagenomes</taxon>
    </lineage>
</organism>
<dbReference type="PROSITE" id="PS50937">
    <property type="entry name" value="HTH_MERR_2"/>
    <property type="match status" value="1"/>
</dbReference>
<dbReference type="InterPro" id="IPR006119">
    <property type="entry name" value="Resolv_N"/>
</dbReference>
<evidence type="ECO:0000259" key="6">
    <source>
        <dbReference type="PROSITE" id="PS51736"/>
    </source>
</evidence>
<dbReference type="GO" id="GO:0006355">
    <property type="term" value="P:regulation of DNA-templated transcription"/>
    <property type="evidence" value="ECO:0007669"/>
    <property type="project" value="InterPro"/>
</dbReference>
<dbReference type="InterPro" id="IPR006118">
    <property type="entry name" value="Recombinase_CS"/>
</dbReference>
<evidence type="ECO:0000256" key="4">
    <source>
        <dbReference type="SAM" id="Coils"/>
    </source>
</evidence>
<keyword evidence="4" id="KW-0175">Coiled coil</keyword>
<dbReference type="EMBL" id="MN739783">
    <property type="protein sequence ID" value="QHT26291.1"/>
    <property type="molecule type" value="Genomic_DNA"/>
</dbReference>
<name>A0A6C0ECD0_9ZZZZ</name>